<feature type="non-terminal residue" evidence="2">
    <location>
        <position position="1"/>
    </location>
</feature>
<accession>A0AA40KXC4</accession>
<dbReference type="EMBL" id="JAHYIQ010000001">
    <property type="protein sequence ID" value="KAK1136564.1"/>
    <property type="molecule type" value="Genomic_DNA"/>
</dbReference>
<evidence type="ECO:0000256" key="1">
    <source>
        <dbReference type="SAM" id="MobiDB-lite"/>
    </source>
</evidence>
<keyword evidence="3" id="KW-1185">Reference proteome</keyword>
<gene>
    <name evidence="2" type="ORF">K0M31_001110</name>
</gene>
<reference evidence="2" key="1">
    <citation type="submission" date="2021-10" db="EMBL/GenBank/DDBJ databases">
        <title>Melipona bicolor Genome sequencing and assembly.</title>
        <authorList>
            <person name="Araujo N.S."/>
            <person name="Arias M.C."/>
        </authorList>
    </citation>
    <scope>NUCLEOTIDE SEQUENCE</scope>
    <source>
        <strain evidence="2">USP_2M_L1-L4_2017</strain>
        <tissue evidence="2">Whole body</tissue>
    </source>
</reference>
<protein>
    <submittedName>
        <fullName evidence="2">Uncharacterized protein</fullName>
    </submittedName>
</protein>
<name>A0AA40KXC4_9HYME</name>
<feature type="region of interest" description="Disordered" evidence="1">
    <location>
        <begin position="90"/>
        <end position="134"/>
    </location>
</feature>
<proteinExistence type="predicted"/>
<comment type="caution">
    <text evidence="2">The sequence shown here is derived from an EMBL/GenBank/DDBJ whole genome shotgun (WGS) entry which is preliminary data.</text>
</comment>
<dbReference type="Proteomes" id="UP001177670">
    <property type="component" value="Unassembled WGS sequence"/>
</dbReference>
<evidence type="ECO:0000313" key="2">
    <source>
        <dbReference type="EMBL" id="KAK1136564.1"/>
    </source>
</evidence>
<organism evidence="2 3">
    <name type="scientific">Melipona bicolor</name>
    <dbReference type="NCBI Taxonomy" id="60889"/>
    <lineage>
        <taxon>Eukaryota</taxon>
        <taxon>Metazoa</taxon>
        <taxon>Ecdysozoa</taxon>
        <taxon>Arthropoda</taxon>
        <taxon>Hexapoda</taxon>
        <taxon>Insecta</taxon>
        <taxon>Pterygota</taxon>
        <taxon>Neoptera</taxon>
        <taxon>Endopterygota</taxon>
        <taxon>Hymenoptera</taxon>
        <taxon>Apocrita</taxon>
        <taxon>Aculeata</taxon>
        <taxon>Apoidea</taxon>
        <taxon>Anthophila</taxon>
        <taxon>Apidae</taxon>
        <taxon>Melipona</taxon>
    </lineage>
</organism>
<dbReference type="AlphaFoldDB" id="A0AA40KXC4"/>
<sequence>VNINQKETTKQRGQFITTLYSPCSNFFSRPENRRLRNKLFTNQPPAKPRSKVASEMENVSRFGIVRFSERDDDEWLDKKAAVPAGFCRDEISRSSTGKGTKSNRKGISRRKNEGKGTKTARYTAPILRFSQTGT</sequence>
<evidence type="ECO:0000313" key="3">
    <source>
        <dbReference type="Proteomes" id="UP001177670"/>
    </source>
</evidence>